<reference evidence="2 3" key="1">
    <citation type="submission" date="2014-04" db="EMBL/GenBank/DDBJ databases">
        <authorList>
            <consortium name="DOE Joint Genome Institute"/>
            <person name="Kuo A."/>
            <person name="Kohler A."/>
            <person name="Costa M.D."/>
            <person name="Nagy L.G."/>
            <person name="Floudas D."/>
            <person name="Copeland A."/>
            <person name="Barry K.W."/>
            <person name="Cichocki N."/>
            <person name="Veneault-Fourrey C."/>
            <person name="LaButti K."/>
            <person name="Lindquist E.A."/>
            <person name="Lipzen A."/>
            <person name="Lundell T."/>
            <person name="Morin E."/>
            <person name="Murat C."/>
            <person name="Sun H."/>
            <person name="Tunlid A."/>
            <person name="Henrissat B."/>
            <person name="Grigoriev I.V."/>
            <person name="Hibbett D.S."/>
            <person name="Martin F."/>
            <person name="Nordberg H.P."/>
            <person name="Cantor M.N."/>
            <person name="Hua S.X."/>
        </authorList>
    </citation>
    <scope>NUCLEOTIDE SEQUENCE [LARGE SCALE GENOMIC DNA]</scope>
    <source>
        <strain evidence="2 3">441</strain>
    </source>
</reference>
<accession>A0A0C9ZZY9</accession>
<evidence type="ECO:0000256" key="1">
    <source>
        <dbReference type="SAM" id="MobiDB-lite"/>
    </source>
</evidence>
<dbReference type="EMBL" id="KN833694">
    <property type="protein sequence ID" value="KIK27802.1"/>
    <property type="molecule type" value="Genomic_DNA"/>
</dbReference>
<reference evidence="3" key="2">
    <citation type="submission" date="2015-01" db="EMBL/GenBank/DDBJ databases">
        <title>Evolutionary Origins and Diversification of the Mycorrhizal Mutualists.</title>
        <authorList>
            <consortium name="DOE Joint Genome Institute"/>
            <consortium name="Mycorrhizal Genomics Consortium"/>
            <person name="Kohler A."/>
            <person name="Kuo A."/>
            <person name="Nagy L.G."/>
            <person name="Floudas D."/>
            <person name="Copeland A."/>
            <person name="Barry K.W."/>
            <person name="Cichocki N."/>
            <person name="Veneault-Fourrey C."/>
            <person name="LaButti K."/>
            <person name="Lindquist E.A."/>
            <person name="Lipzen A."/>
            <person name="Lundell T."/>
            <person name="Morin E."/>
            <person name="Murat C."/>
            <person name="Riley R."/>
            <person name="Ohm R."/>
            <person name="Sun H."/>
            <person name="Tunlid A."/>
            <person name="Henrissat B."/>
            <person name="Grigoriev I.V."/>
            <person name="Hibbett D.S."/>
            <person name="Martin F."/>
        </authorList>
    </citation>
    <scope>NUCLEOTIDE SEQUENCE [LARGE SCALE GENOMIC DNA]</scope>
    <source>
        <strain evidence="3">441</strain>
    </source>
</reference>
<dbReference type="HOGENOM" id="CLU_036516_0_0_1"/>
<protein>
    <submittedName>
        <fullName evidence="2">Uncharacterized protein</fullName>
    </submittedName>
</protein>
<proteinExistence type="predicted"/>
<dbReference type="AlphaFoldDB" id="A0A0C9ZZY9"/>
<feature type="region of interest" description="Disordered" evidence="1">
    <location>
        <begin position="436"/>
        <end position="455"/>
    </location>
</feature>
<evidence type="ECO:0000313" key="3">
    <source>
        <dbReference type="Proteomes" id="UP000054018"/>
    </source>
</evidence>
<name>A0A0C9ZZY9_9AGAM</name>
<gene>
    <name evidence="2" type="ORF">PISMIDRAFT_7807</name>
</gene>
<evidence type="ECO:0000313" key="2">
    <source>
        <dbReference type="EMBL" id="KIK27802.1"/>
    </source>
</evidence>
<keyword evidence="3" id="KW-1185">Reference proteome</keyword>
<sequence>MCDNVPDFQRCDGYDAPLNTRPYALFDSASNNPAPSPLLSSISSQIDLSSLDSFDEVPPPRSFPGQSFSICRVPAMCRRLRKGKETEQASPLHQSILFADGSHPGGVSAASACSTHGRELEGPSSSSTLEVPQICITPAEVPPFPTASDPVPDHGHLVPVLPNYLNYIWTLVIYDGRYPFDGKTEEQNDRIRLLSEIYRGTDIALDRVPELLHHSRSVDSDSVTGSIERLLSNLTINVSALQYQLVLELAIILSPEECRSFPTAGSTVDEKCDDVTIKAKEAVLDPWSTEPLEFVANDGYSKKHEATFSETAKFLSETTPTAASAFFWQSFLDAAAWNKADHALHNAINTTTPLLPATFHPIIVDGMLRLYLTRCAPIPLTHPLYQYACYNCCHSGHWSCHNGHGSRWTPASNLSPEDENEGPCHSMTRLLRSSCRRSLTPGPSVNPGRSGVQRA</sequence>
<organism evidence="2 3">
    <name type="scientific">Pisolithus microcarpus 441</name>
    <dbReference type="NCBI Taxonomy" id="765257"/>
    <lineage>
        <taxon>Eukaryota</taxon>
        <taxon>Fungi</taxon>
        <taxon>Dikarya</taxon>
        <taxon>Basidiomycota</taxon>
        <taxon>Agaricomycotina</taxon>
        <taxon>Agaricomycetes</taxon>
        <taxon>Agaricomycetidae</taxon>
        <taxon>Boletales</taxon>
        <taxon>Sclerodermatineae</taxon>
        <taxon>Pisolithaceae</taxon>
        <taxon>Pisolithus</taxon>
    </lineage>
</organism>
<dbReference type="Proteomes" id="UP000054018">
    <property type="component" value="Unassembled WGS sequence"/>
</dbReference>
<dbReference type="OrthoDB" id="70823at2759"/>